<organism evidence="1 2">
    <name type="scientific">Pistacia atlantica</name>
    <dbReference type="NCBI Taxonomy" id="434234"/>
    <lineage>
        <taxon>Eukaryota</taxon>
        <taxon>Viridiplantae</taxon>
        <taxon>Streptophyta</taxon>
        <taxon>Embryophyta</taxon>
        <taxon>Tracheophyta</taxon>
        <taxon>Spermatophyta</taxon>
        <taxon>Magnoliopsida</taxon>
        <taxon>eudicotyledons</taxon>
        <taxon>Gunneridae</taxon>
        <taxon>Pentapetalae</taxon>
        <taxon>rosids</taxon>
        <taxon>malvids</taxon>
        <taxon>Sapindales</taxon>
        <taxon>Anacardiaceae</taxon>
        <taxon>Pistacia</taxon>
    </lineage>
</organism>
<evidence type="ECO:0000313" key="1">
    <source>
        <dbReference type="EMBL" id="KAJ0079836.1"/>
    </source>
</evidence>
<evidence type="ECO:0000313" key="2">
    <source>
        <dbReference type="Proteomes" id="UP001164250"/>
    </source>
</evidence>
<accession>A0ACC1A082</accession>
<dbReference type="EMBL" id="CM047909">
    <property type="protein sequence ID" value="KAJ0079836.1"/>
    <property type="molecule type" value="Genomic_DNA"/>
</dbReference>
<comment type="caution">
    <text evidence="1">The sequence shown here is derived from an EMBL/GenBank/DDBJ whole genome shotgun (WGS) entry which is preliminary data.</text>
</comment>
<dbReference type="Proteomes" id="UP001164250">
    <property type="component" value="Chromosome 13"/>
</dbReference>
<sequence length="198" mass="22870">MPNNSLDTYIFDESKRKLFDWNKYFNIIEEIAQGLLYLQKCSRLTIIHRDLKSSNILLDKNMNPKIFDFGMAKIFATTESDANTNRIVGTCGYMAPEYVKDGIFSMKSNVFSLRVLVLEIISGRSNNNFYFDHPLNLVGYVWELWREGAMLELVHPTLRDSCFKYPILRCINVALLCVEHNPVDWPSMSSVICGVNLH</sequence>
<gene>
    <name evidence="1" type="ORF">Patl1_22984</name>
</gene>
<protein>
    <submittedName>
        <fullName evidence="1">Uncharacterized protein</fullName>
    </submittedName>
</protein>
<name>A0ACC1A082_9ROSI</name>
<proteinExistence type="predicted"/>
<reference evidence="2" key="1">
    <citation type="journal article" date="2023" name="G3 (Bethesda)">
        <title>Genome assembly and association tests identify interacting loci associated with vigor, precocity, and sex in interspecific pistachio rootstocks.</title>
        <authorList>
            <person name="Palmer W."/>
            <person name="Jacygrad E."/>
            <person name="Sagayaradj S."/>
            <person name="Cavanaugh K."/>
            <person name="Han R."/>
            <person name="Bertier L."/>
            <person name="Beede B."/>
            <person name="Kafkas S."/>
            <person name="Golino D."/>
            <person name="Preece J."/>
            <person name="Michelmore R."/>
        </authorList>
    </citation>
    <scope>NUCLEOTIDE SEQUENCE [LARGE SCALE GENOMIC DNA]</scope>
</reference>
<keyword evidence="2" id="KW-1185">Reference proteome</keyword>